<gene>
    <name evidence="1" type="ORF">Pcinc_014393</name>
</gene>
<protein>
    <submittedName>
        <fullName evidence="1">Uncharacterized protein</fullName>
    </submittedName>
</protein>
<reference evidence="1" key="1">
    <citation type="submission" date="2023-10" db="EMBL/GenBank/DDBJ databases">
        <title>Genome assemblies of two species of porcelain crab, Petrolisthes cinctipes and Petrolisthes manimaculis (Anomura: Porcellanidae).</title>
        <authorList>
            <person name="Angst P."/>
        </authorList>
    </citation>
    <scope>NUCLEOTIDE SEQUENCE</scope>
    <source>
        <strain evidence="1">PB745_01</strain>
        <tissue evidence="1">Gill</tissue>
    </source>
</reference>
<dbReference type="AlphaFoldDB" id="A0AAE1FVF1"/>
<dbReference type="Proteomes" id="UP001286313">
    <property type="component" value="Unassembled WGS sequence"/>
</dbReference>
<organism evidence="1 2">
    <name type="scientific">Petrolisthes cinctipes</name>
    <name type="common">Flat porcelain crab</name>
    <dbReference type="NCBI Taxonomy" id="88211"/>
    <lineage>
        <taxon>Eukaryota</taxon>
        <taxon>Metazoa</taxon>
        <taxon>Ecdysozoa</taxon>
        <taxon>Arthropoda</taxon>
        <taxon>Crustacea</taxon>
        <taxon>Multicrustacea</taxon>
        <taxon>Malacostraca</taxon>
        <taxon>Eumalacostraca</taxon>
        <taxon>Eucarida</taxon>
        <taxon>Decapoda</taxon>
        <taxon>Pleocyemata</taxon>
        <taxon>Anomura</taxon>
        <taxon>Galatheoidea</taxon>
        <taxon>Porcellanidae</taxon>
        <taxon>Petrolisthes</taxon>
    </lineage>
</organism>
<sequence>MKELKEMVMKGFAEIRGEVKSVVKKSSDEVGVVVEEAVREGVTSGVTSARDKMVTEVKAELRSLPAKIADTKDMKPKQYSEIVSNKPSTMQAVIIKPKHDSFALDTGEITSVLKNVPVISMKTNKENLTKLILPTEKARNKALEALEGSDTLTNTHDI</sequence>
<evidence type="ECO:0000313" key="1">
    <source>
        <dbReference type="EMBL" id="KAK3881145.1"/>
    </source>
</evidence>
<accession>A0AAE1FVF1</accession>
<evidence type="ECO:0000313" key="2">
    <source>
        <dbReference type="Proteomes" id="UP001286313"/>
    </source>
</evidence>
<comment type="caution">
    <text evidence="1">The sequence shown here is derived from an EMBL/GenBank/DDBJ whole genome shotgun (WGS) entry which is preliminary data.</text>
</comment>
<keyword evidence="2" id="KW-1185">Reference proteome</keyword>
<proteinExistence type="predicted"/>
<name>A0AAE1FVF1_PETCI</name>
<dbReference type="EMBL" id="JAWQEG010001252">
    <property type="protein sequence ID" value="KAK3881145.1"/>
    <property type="molecule type" value="Genomic_DNA"/>
</dbReference>